<name>A0A9N8VHU0_9GLOM</name>
<organism evidence="13 14">
    <name type="scientific">Acaulospora morrowiae</name>
    <dbReference type="NCBI Taxonomy" id="94023"/>
    <lineage>
        <taxon>Eukaryota</taxon>
        <taxon>Fungi</taxon>
        <taxon>Fungi incertae sedis</taxon>
        <taxon>Mucoromycota</taxon>
        <taxon>Glomeromycotina</taxon>
        <taxon>Glomeromycetes</taxon>
        <taxon>Diversisporales</taxon>
        <taxon>Acaulosporaceae</taxon>
        <taxon>Acaulospora</taxon>
    </lineage>
</organism>
<dbReference type="PRINTS" id="PR00989">
    <property type="entry name" value="ADENOKINASE"/>
</dbReference>
<dbReference type="EMBL" id="CAJVPV010000370">
    <property type="protein sequence ID" value="CAG8453553.1"/>
    <property type="molecule type" value="Genomic_DNA"/>
</dbReference>
<evidence type="ECO:0000256" key="10">
    <source>
        <dbReference type="PIRSR" id="PIRSR601805-1"/>
    </source>
</evidence>
<dbReference type="GO" id="GO:0006144">
    <property type="term" value="P:purine nucleobase metabolic process"/>
    <property type="evidence" value="ECO:0007669"/>
    <property type="project" value="TreeGrafter"/>
</dbReference>
<dbReference type="Gene3D" id="3.40.1190.20">
    <property type="match status" value="1"/>
</dbReference>
<dbReference type="Pfam" id="PF00294">
    <property type="entry name" value="PfkB"/>
    <property type="match status" value="1"/>
</dbReference>
<keyword evidence="9 11" id="KW-0067">ATP-binding</keyword>
<feature type="domain" description="Carbohydrate kinase PfkB" evidence="12">
    <location>
        <begin position="26"/>
        <end position="342"/>
    </location>
</feature>
<reference evidence="13" key="1">
    <citation type="submission" date="2021-06" db="EMBL/GenBank/DDBJ databases">
        <authorList>
            <person name="Kallberg Y."/>
            <person name="Tangrot J."/>
            <person name="Rosling A."/>
        </authorList>
    </citation>
    <scope>NUCLEOTIDE SEQUENCE</scope>
    <source>
        <strain evidence="13">CL551</strain>
    </source>
</reference>
<dbReference type="GO" id="GO:0006166">
    <property type="term" value="P:purine ribonucleoside salvage"/>
    <property type="evidence" value="ECO:0007669"/>
    <property type="project" value="UniProtKB-KW"/>
</dbReference>
<evidence type="ECO:0000256" key="6">
    <source>
        <dbReference type="ARBA" id="ARBA00022726"/>
    </source>
</evidence>
<dbReference type="Gene3D" id="3.30.1110.10">
    <property type="match status" value="1"/>
</dbReference>
<keyword evidence="14" id="KW-1185">Reference proteome</keyword>
<dbReference type="PANTHER" id="PTHR45769:SF3">
    <property type="entry name" value="ADENOSINE KINASE"/>
    <property type="match status" value="1"/>
</dbReference>
<dbReference type="PANTHER" id="PTHR45769">
    <property type="entry name" value="ADENOSINE KINASE"/>
    <property type="match status" value="1"/>
</dbReference>
<evidence type="ECO:0000256" key="8">
    <source>
        <dbReference type="ARBA" id="ARBA00022777"/>
    </source>
</evidence>
<comment type="function">
    <text evidence="11">ATP dependent phosphorylation of adenosine and other related nucleoside analogs to monophosphate derivatives.</text>
</comment>
<comment type="cofactor">
    <cofactor evidence="1 11">
        <name>Mg(2+)</name>
        <dbReference type="ChEBI" id="CHEBI:18420"/>
    </cofactor>
</comment>
<keyword evidence="6 11" id="KW-0660">Purine salvage</keyword>
<dbReference type="InterPro" id="IPR029056">
    <property type="entry name" value="Ribokinase-like"/>
</dbReference>
<keyword evidence="7 11" id="KW-0547">Nucleotide-binding</keyword>
<dbReference type="PROSITE" id="PS00584">
    <property type="entry name" value="PFKB_KINASES_2"/>
    <property type="match status" value="1"/>
</dbReference>
<dbReference type="GO" id="GO:0005634">
    <property type="term" value="C:nucleus"/>
    <property type="evidence" value="ECO:0007669"/>
    <property type="project" value="TreeGrafter"/>
</dbReference>
<accession>A0A9N8VHU0</accession>
<evidence type="ECO:0000313" key="14">
    <source>
        <dbReference type="Proteomes" id="UP000789342"/>
    </source>
</evidence>
<proteinExistence type="inferred from homology"/>
<evidence type="ECO:0000256" key="4">
    <source>
        <dbReference type="ARBA" id="ARBA00012119"/>
    </source>
</evidence>
<dbReference type="FunFam" id="3.40.1190.20:FF:000014">
    <property type="entry name" value="ADO1p Adenosine kinase"/>
    <property type="match status" value="1"/>
</dbReference>
<comment type="pathway">
    <text evidence="2 11">Purine metabolism; AMP biosynthesis via salvage pathway; AMP from adenosine: step 1/1.</text>
</comment>
<dbReference type="GO" id="GO:0044209">
    <property type="term" value="P:AMP salvage"/>
    <property type="evidence" value="ECO:0007669"/>
    <property type="project" value="UniProtKB-UniRule"/>
</dbReference>
<comment type="caution">
    <text evidence="13">The sequence shown here is derived from an EMBL/GenBank/DDBJ whole genome shotgun (WGS) entry which is preliminary data.</text>
</comment>
<keyword evidence="8 11" id="KW-0418">Kinase</keyword>
<dbReference type="InterPro" id="IPR011611">
    <property type="entry name" value="PfkB_dom"/>
</dbReference>
<evidence type="ECO:0000256" key="3">
    <source>
        <dbReference type="ARBA" id="ARBA00010688"/>
    </source>
</evidence>
<dbReference type="AlphaFoldDB" id="A0A9N8VHU0"/>
<dbReference type="GO" id="GO:0005829">
    <property type="term" value="C:cytosol"/>
    <property type="evidence" value="ECO:0007669"/>
    <property type="project" value="TreeGrafter"/>
</dbReference>
<dbReference type="GO" id="GO:0004001">
    <property type="term" value="F:adenosine kinase activity"/>
    <property type="evidence" value="ECO:0007669"/>
    <property type="project" value="UniProtKB-UniRule"/>
</dbReference>
<evidence type="ECO:0000256" key="11">
    <source>
        <dbReference type="RuleBase" id="RU368116"/>
    </source>
</evidence>
<keyword evidence="5 11" id="KW-0808">Transferase</keyword>
<comment type="catalytic activity">
    <reaction evidence="11">
        <text>adenosine + ATP = AMP + ADP + H(+)</text>
        <dbReference type="Rhea" id="RHEA:20824"/>
        <dbReference type="ChEBI" id="CHEBI:15378"/>
        <dbReference type="ChEBI" id="CHEBI:16335"/>
        <dbReference type="ChEBI" id="CHEBI:30616"/>
        <dbReference type="ChEBI" id="CHEBI:456215"/>
        <dbReference type="ChEBI" id="CHEBI:456216"/>
        <dbReference type="EC" id="2.7.1.20"/>
    </reaction>
</comment>
<evidence type="ECO:0000256" key="1">
    <source>
        <dbReference type="ARBA" id="ARBA00001946"/>
    </source>
</evidence>
<dbReference type="SUPFAM" id="SSF53613">
    <property type="entry name" value="Ribokinase-like"/>
    <property type="match status" value="1"/>
</dbReference>
<dbReference type="GO" id="GO:0005524">
    <property type="term" value="F:ATP binding"/>
    <property type="evidence" value="ECO:0007669"/>
    <property type="project" value="UniProtKB-UniRule"/>
</dbReference>
<keyword evidence="11" id="KW-0460">Magnesium</keyword>
<evidence type="ECO:0000256" key="7">
    <source>
        <dbReference type="ARBA" id="ARBA00022741"/>
    </source>
</evidence>
<dbReference type="InterPro" id="IPR001805">
    <property type="entry name" value="Adenokinase"/>
</dbReference>
<protein>
    <recommendedName>
        <fullName evidence="4 11">Adenosine kinase</fullName>
        <shortName evidence="11">AK</shortName>
        <ecNumber evidence="4 11">2.7.1.20</ecNumber>
    </recommendedName>
    <alternativeName>
        <fullName evidence="11">Adenosine 5'-phosphotransferase</fullName>
    </alternativeName>
</protein>
<evidence type="ECO:0000256" key="9">
    <source>
        <dbReference type="ARBA" id="ARBA00022840"/>
    </source>
</evidence>
<gene>
    <name evidence="13" type="ORF">AMORRO_LOCUS1022</name>
</gene>
<dbReference type="InterPro" id="IPR002173">
    <property type="entry name" value="Carboh/pur_kinase_PfkB_CS"/>
</dbReference>
<sequence>MSQSTHVLFCMGNPLLDISVNADTTLLKKYDLKANDSILAEEKHKPLYEELINNYTPAYVAGGATQNTARGAQYLLPPNSVIYFGCVGSDQYADQMRKAAGKEGLTVDYLVDNEHPTGTCAVVITDLNRSLVANLSAAEQYKDSKHLDLPGKWKIVENAKYYYIGGFFLTVSPSAILKVARHAAENNKPFMMNLSAPFLCQAPPFKKVMSDVLPYWDIIFGNESEAEAFAVSENWKTTDLKEIALKIAQLPKVNTKRPRVVIITHGAQPTVVAYQETGKVVEIPTCPIADKDIVDTNGAGDSFVGGFLSQYITGKSIEESVKVGHWLANHTIRLDGPTYPEEKLTYPGSS</sequence>
<comment type="similarity">
    <text evidence="3 11">Belongs to the carbohydrate kinase PfkB family.</text>
</comment>
<dbReference type="EC" id="2.7.1.20" evidence="4 11"/>
<dbReference type="Proteomes" id="UP000789342">
    <property type="component" value="Unassembled WGS sequence"/>
</dbReference>
<evidence type="ECO:0000256" key="5">
    <source>
        <dbReference type="ARBA" id="ARBA00022679"/>
    </source>
</evidence>
<evidence type="ECO:0000313" key="13">
    <source>
        <dbReference type="EMBL" id="CAG8453553.1"/>
    </source>
</evidence>
<dbReference type="OrthoDB" id="432447at2759"/>
<evidence type="ECO:0000256" key="2">
    <source>
        <dbReference type="ARBA" id="ARBA00004801"/>
    </source>
</evidence>
<dbReference type="CDD" id="cd01168">
    <property type="entry name" value="adenosine_kinase"/>
    <property type="match status" value="1"/>
</dbReference>
<evidence type="ECO:0000259" key="12">
    <source>
        <dbReference type="Pfam" id="PF00294"/>
    </source>
</evidence>
<feature type="active site" description="Proton acceptor" evidence="10">
    <location>
        <position position="301"/>
    </location>
</feature>